<evidence type="ECO:0000256" key="1">
    <source>
        <dbReference type="ARBA" id="ARBA00023125"/>
    </source>
</evidence>
<accession>K6XC71</accession>
<dbReference type="SMART" id="SM00862">
    <property type="entry name" value="Trans_reg_C"/>
    <property type="match status" value="1"/>
</dbReference>
<dbReference type="PANTHER" id="PTHR47050:SF1">
    <property type="entry name" value="TETRATRICOPEPTIDE REPEAT PROTEIN 24-LIKE"/>
    <property type="match status" value="1"/>
</dbReference>
<organism evidence="5 6">
    <name type="scientific">Paraglaciecola arctica BSs20135</name>
    <dbReference type="NCBI Taxonomy" id="493475"/>
    <lineage>
        <taxon>Bacteria</taxon>
        <taxon>Pseudomonadati</taxon>
        <taxon>Pseudomonadota</taxon>
        <taxon>Gammaproteobacteria</taxon>
        <taxon>Alteromonadales</taxon>
        <taxon>Alteromonadaceae</taxon>
        <taxon>Paraglaciecola</taxon>
    </lineage>
</organism>
<dbReference type="InterPro" id="IPR036388">
    <property type="entry name" value="WH-like_DNA-bd_sf"/>
</dbReference>
<keyword evidence="3" id="KW-1133">Transmembrane helix</keyword>
<proteinExistence type="predicted"/>
<dbReference type="STRING" id="493475.GARC_1254"/>
<dbReference type="GO" id="GO:0006355">
    <property type="term" value="P:regulation of DNA-templated transcription"/>
    <property type="evidence" value="ECO:0007669"/>
    <property type="project" value="InterPro"/>
</dbReference>
<evidence type="ECO:0000256" key="2">
    <source>
        <dbReference type="PROSITE-ProRule" id="PRU01091"/>
    </source>
</evidence>
<dbReference type="SUPFAM" id="SSF48452">
    <property type="entry name" value="TPR-like"/>
    <property type="match status" value="2"/>
</dbReference>
<evidence type="ECO:0000259" key="4">
    <source>
        <dbReference type="PROSITE" id="PS51755"/>
    </source>
</evidence>
<dbReference type="InterPro" id="IPR011990">
    <property type="entry name" value="TPR-like_helical_dom_sf"/>
</dbReference>
<dbReference type="Gene3D" id="1.10.10.10">
    <property type="entry name" value="Winged helix-like DNA-binding domain superfamily/Winged helix DNA-binding domain"/>
    <property type="match status" value="1"/>
</dbReference>
<dbReference type="GO" id="GO:0000160">
    <property type="term" value="P:phosphorelay signal transduction system"/>
    <property type="evidence" value="ECO:0007669"/>
    <property type="project" value="InterPro"/>
</dbReference>
<name>K6XC71_9ALTE</name>
<feature type="domain" description="OmpR/PhoB-type" evidence="4">
    <location>
        <begin position="5"/>
        <end position="103"/>
    </location>
</feature>
<dbReference type="InterPro" id="IPR024812">
    <property type="entry name" value="TPR_24"/>
</dbReference>
<protein>
    <recommendedName>
        <fullName evidence="4">OmpR/PhoB-type domain-containing protein</fullName>
    </recommendedName>
</protein>
<dbReference type="Pfam" id="PF00486">
    <property type="entry name" value="Trans_reg_C"/>
    <property type="match status" value="1"/>
</dbReference>
<dbReference type="PANTHER" id="PTHR47050">
    <property type="entry name" value="TETRATRICOPEPTIDE REPEAT PROTEIN 24"/>
    <property type="match status" value="1"/>
</dbReference>
<dbReference type="InterPro" id="IPR016032">
    <property type="entry name" value="Sig_transdc_resp-reg_C-effctor"/>
</dbReference>
<dbReference type="Pfam" id="PF13424">
    <property type="entry name" value="TPR_12"/>
    <property type="match status" value="1"/>
</dbReference>
<keyword evidence="1 2" id="KW-0238">DNA-binding</keyword>
<dbReference type="RefSeq" id="WP_007617872.1">
    <property type="nucleotide sequence ID" value="NZ_BAEO01000015.1"/>
</dbReference>
<dbReference type="PROSITE" id="PS51755">
    <property type="entry name" value="OMPR_PHOB"/>
    <property type="match status" value="1"/>
</dbReference>
<dbReference type="eggNOG" id="COG0457">
    <property type="taxonomic scope" value="Bacteria"/>
</dbReference>
<dbReference type="OrthoDB" id="9180348at2"/>
<dbReference type="InterPro" id="IPR019734">
    <property type="entry name" value="TPR_rpt"/>
</dbReference>
<keyword evidence="3" id="KW-0812">Transmembrane</keyword>
<dbReference type="GO" id="GO:0003677">
    <property type="term" value="F:DNA binding"/>
    <property type="evidence" value="ECO:0007669"/>
    <property type="project" value="UniProtKB-UniRule"/>
</dbReference>
<dbReference type="SMART" id="SM00028">
    <property type="entry name" value="TPR"/>
    <property type="match status" value="3"/>
</dbReference>
<keyword evidence="6" id="KW-1185">Reference proteome</keyword>
<reference evidence="5 6" key="1">
    <citation type="journal article" date="2017" name="Antonie Van Leeuwenhoek">
        <title>Rhizobium rhizosphaerae sp. nov., a novel species isolated from rice rhizosphere.</title>
        <authorList>
            <person name="Zhao J.J."/>
            <person name="Zhang J."/>
            <person name="Zhang R.J."/>
            <person name="Zhang C.W."/>
            <person name="Yin H.Q."/>
            <person name="Zhang X.X."/>
        </authorList>
    </citation>
    <scope>NUCLEOTIDE SEQUENCE [LARGE SCALE GENOMIC DNA]</scope>
    <source>
        <strain evidence="5 6">BSs20135</strain>
    </source>
</reference>
<evidence type="ECO:0000256" key="3">
    <source>
        <dbReference type="SAM" id="Phobius"/>
    </source>
</evidence>
<dbReference type="Gene3D" id="1.25.40.10">
    <property type="entry name" value="Tetratricopeptide repeat domain"/>
    <property type="match status" value="1"/>
</dbReference>
<comment type="caution">
    <text evidence="5">The sequence shown here is derived from an EMBL/GenBank/DDBJ whole genome shotgun (WGS) entry which is preliminary data.</text>
</comment>
<gene>
    <name evidence="5" type="ORF">GARC_1254</name>
</gene>
<evidence type="ECO:0000313" key="5">
    <source>
        <dbReference type="EMBL" id="GAC18234.1"/>
    </source>
</evidence>
<keyword evidence="3" id="KW-0472">Membrane</keyword>
<dbReference type="InterPro" id="IPR001867">
    <property type="entry name" value="OmpR/PhoB-type_DNA-bd"/>
</dbReference>
<dbReference type="Proteomes" id="UP000006327">
    <property type="component" value="Unassembled WGS sequence"/>
</dbReference>
<dbReference type="SUPFAM" id="SSF46894">
    <property type="entry name" value="C-terminal effector domain of the bipartite response regulators"/>
    <property type="match status" value="1"/>
</dbReference>
<dbReference type="eggNOG" id="COG3710">
    <property type="taxonomic scope" value="Bacteria"/>
</dbReference>
<evidence type="ECO:0000313" key="6">
    <source>
        <dbReference type="Proteomes" id="UP000006327"/>
    </source>
</evidence>
<feature type="DNA-binding region" description="OmpR/PhoB-type" evidence="2">
    <location>
        <begin position="5"/>
        <end position="103"/>
    </location>
</feature>
<feature type="transmembrane region" description="Helical" evidence="3">
    <location>
        <begin position="137"/>
        <end position="157"/>
    </location>
</feature>
<sequence>MDTKPYIYKFSGFSLDPIKQVLSYQGLAIDLPDKSFQFLEKLVLADHQLVEKYHLLDELWKDLVVSEWSLSRLVSDTRHLLAEYVSDQDIIQTLRGKGFRIHPKVKIELVELPTTPVVTKTSSVSTPINTNPKRKKIIVVVISLLCVVSLSVIWFYLSKQPQEEPISLSESMSDLLTVLPVQVLTGDDQDSWVEYGVMTMVIDELQRFPKIKVANMNSTLSNLENVQFQYDPEAIFQQVCPALGCKQLLLMNLTLTEDKRPSLSYQLILGDNKGTNFSFISEDILEASNMLLEHLLQSLMPQSPERLILSHTYTNNHMANQDYATGVSRVYHGEFQSAKDYLDLAIKREPSFTWAKIYQIEVLYREGKLQQAEQGIQKLMKQALDIRQNIFLQNTLSNIAYSQGNLEQSINIANGFLDAVEQTQDKDLLGATHMNIGTSYQAIGKIDQAVEHLQIALEMFQLHGFKLREAQALLNLGNTIWVGNTDYDLASQYYQKSADIFRQLGARNYLVYAKHMAAGIKISSKRYAIAKRELKEVVKLYQELGDTEGELIAQADLVLAALKEQNLEEAEKIGLAVYQRSVEQFTYPRSIVSAYVAITYLNLKQFSKAKMYIDERNKYDWFDPRPAFAMIPASYAHATGDFQEAVNMAEILKIRLGKQWNIGHQTYINTFQKDLDQGESSIKDYANLY</sequence>
<dbReference type="EMBL" id="BAEO01000015">
    <property type="protein sequence ID" value="GAC18234.1"/>
    <property type="molecule type" value="Genomic_DNA"/>
</dbReference>
<dbReference type="AlphaFoldDB" id="K6XC71"/>